<dbReference type="Proteomes" id="UP000826212">
    <property type="component" value="Chromosome"/>
</dbReference>
<proteinExistence type="predicted"/>
<keyword evidence="2" id="KW-1185">Reference proteome</keyword>
<name>A0AC61NHB5_9BACT</name>
<gene>
    <name evidence="1" type="ORF">K4L44_04260</name>
</gene>
<organism evidence="1 2">
    <name type="scientific">Halosquirtibacter laminarini</name>
    <dbReference type="NCBI Taxonomy" id="3374600"/>
    <lineage>
        <taxon>Bacteria</taxon>
        <taxon>Pseudomonadati</taxon>
        <taxon>Bacteroidota</taxon>
        <taxon>Bacteroidia</taxon>
        <taxon>Marinilabiliales</taxon>
        <taxon>Prolixibacteraceae</taxon>
        <taxon>Halosquirtibacter</taxon>
    </lineage>
</organism>
<reference evidence="1" key="1">
    <citation type="submission" date="2021-08" db="EMBL/GenBank/DDBJ databases">
        <title>Novel anaerobic bacterium isolated from sea squirt in East Sea, Republic of Korea.</title>
        <authorList>
            <person name="Nguyen T.H."/>
            <person name="Li Z."/>
            <person name="Lee Y.-J."/>
            <person name="Ko J."/>
            <person name="Kim S.-G."/>
        </authorList>
    </citation>
    <scope>NUCLEOTIDE SEQUENCE</scope>
    <source>
        <strain evidence="1">KCTC 25031</strain>
    </source>
</reference>
<evidence type="ECO:0000313" key="2">
    <source>
        <dbReference type="Proteomes" id="UP000826212"/>
    </source>
</evidence>
<sequence>MGKITKGILGGFSGTVGSVIGSTWKGIDVIRSKPKMRKKSSTKSQIAQRKKFGAAVKFFSNIQDLVKIGFQEVAIHQTSHNVAIKENFKHFSYDAQKDELKIDYSKLIIANGSRPPVRNLVATESADNMFRIDWDYDAFEEIYKDPYIHFLFITEDGKVLPRMNIDILVAKQINIDMKKLGLSGNVHTYCFFNYTDSEGIHRTSDSAYVLINN</sequence>
<evidence type="ECO:0000313" key="1">
    <source>
        <dbReference type="EMBL" id="QZE15048.1"/>
    </source>
</evidence>
<dbReference type="EMBL" id="CP081303">
    <property type="protein sequence ID" value="QZE15048.1"/>
    <property type="molecule type" value="Genomic_DNA"/>
</dbReference>
<protein>
    <submittedName>
        <fullName evidence="1">Uncharacterized protein</fullName>
    </submittedName>
</protein>
<accession>A0AC61NHB5</accession>